<feature type="transmembrane region" description="Helical" evidence="1">
    <location>
        <begin position="25"/>
        <end position="45"/>
    </location>
</feature>
<dbReference type="KEGG" id="ajg:KKR91_10790"/>
<proteinExistence type="predicted"/>
<reference evidence="3 4" key="1">
    <citation type="submission" date="2021-05" db="EMBL/GenBank/DDBJ databases">
        <title>Novel species in genus Arthrobacter.</title>
        <authorList>
            <person name="Zhang G."/>
        </authorList>
    </citation>
    <scope>NUCLEOTIDE SEQUENCE [LARGE SCALE GENOMIC DNA]</scope>
    <source>
        <strain evidence="4">zg-ZUI227</strain>
    </source>
</reference>
<dbReference type="EMBL" id="CP076022">
    <property type="protein sequence ID" value="QWC09012.1"/>
    <property type="molecule type" value="Genomic_DNA"/>
</dbReference>
<dbReference type="Gene3D" id="2.70.70.10">
    <property type="entry name" value="Glucose Permease (Domain IIA)"/>
    <property type="match status" value="1"/>
</dbReference>
<dbReference type="PANTHER" id="PTHR21666">
    <property type="entry name" value="PEPTIDASE-RELATED"/>
    <property type="match status" value="1"/>
</dbReference>
<dbReference type="InterPro" id="IPR016047">
    <property type="entry name" value="M23ase_b-sheet_dom"/>
</dbReference>
<dbReference type="SUPFAM" id="SSF51261">
    <property type="entry name" value="Duplicated hybrid motif"/>
    <property type="match status" value="1"/>
</dbReference>
<keyword evidence="1" id="KW-0472">Membrane</keyword>
<dbReference type="GO" id="GO:0004222">
    <property type="term" value="F:metalloendopeptidase activity"/>
    <property type="evidence" value="ECO:0007669"/>
    <property type="project" value="TreeGrafter"/>
</dbReference>
<name>A0A975M336_9MICC</name>
<dbReference type="InterPro" id="IPR050570">
    <property type="entry name" value="Cell_wall_metabolism_enzyme"/>
</dbReference>
<accession>A0A975M336</accession>
<dbReference type="Proteomes" id="UP000676885">
    <property type="component" value="Chromosome"/>
</dbReference>
<evidence type="ECO:0000313" key="4">
    <source>
        <dbReference type="Proteomes" id="UP000676885"/>
    </source>
</evidence>
<evidence type="ECO:0000259" key="2">
    <source>
        <dbReference type="Pfam" id="PF01551"/>
    </source>
</evidence>
<organism evidence="3 4">
    <name type="scientific">Arthrobacter jiangjiafuii</name>
    <dbReference type="NCBI Taxonomy" id="2817475"/>
    <lineage>
        <taxon>Bacteria</taxon>
        <taxon>Bacillati</taxon>
        <taxon>Actinomycetota</taxon>
        <taxon>Actinomycetes</taxon>
        <taxon>Micrococcales</taxon>
        <taxon>Micrococcaceae</taxon>
        <taxon>Arthrobacter</taxon>
    </lineage>
</organism>
<feature type="domain" description="M23ase beta-sheet core" evidence="2">
    <location>
        <begin position="196"/>
        <end position="256"/>
    </location>
</feature>
<dbReference type="InterPro" id="IPR011055">
    <property type="entry name" value="Dup_hybrid_motif"/>
</dbReference>
<dbReference type="PANTHER" id="PTHR21666:SF270">
    <property type="entry name" value="MUREIN HYDROLASE ACTIVATOR ENVC"/>
    <property type="match status" value="1"/>
</dbReference>
<protein>
    <submittedName>
        <fullName evidence="3">M23 family metallopeptidase</fullName>
    </submittedName>
</protein>
<evidence type="ECO:0000313" key="3">
    <source>
        <dbReference type="EMBL" id="QWC09012.1"/>
    </source>
</evidence>
<dbReference type="AlphaFoldDB" id="A0A975M336"/>
<evidence type="ECO:0000256" key="1">
    <source>
        <dbReference type="SAM" id="Phobius"/>
    </source>
</evidence>
<keyword evidence="4" id="KW-1185">Reference proteome</keyword>
<feature type="transmembrane region" description="Helical" evidence="1">
    <location>
        <begin position="57"/>
        <end position="75"/>
    </location>
</feature>
<keyword evidence="1" id="KW-0812">Transmembrane</keyword>
<gene>
    <name evidence="3" type="ORF">KKR91_10790</name>
</gene>
<sequence length="288" mass="30411">MTAVQTRLGQHRIGAAGPAARTAALLRWPVTAATMVLAVAALTWQVLPEMSPALDRAGALASFLVLLLTILMLVLQRTLRGRKRPPVVMEPPVSGSWTAVSSPSSSVPSHGTHIFGQTWAIDLLVTGPEPRPFPLTGGFRPASSFPAFGLPVTAGTRGTVVSVRDTAPDHRSRNSWSALPVLFLESLVRGIPGSRHVFGNLIVIATDDGGYLAYAHLKQGSARVRPGDRVGPETLIARCGNSGSSSEPHLHLQAMDRPRPTFALGLPLAFHRGGEPVALPARGGVLEP</sequence>
<keyword evidence="1" id="KW-1133">Transmembrane helix</keyword>
<dbReference type="Pfam" id="PF01551">
    <property type="entry name" value="Peptidase_M23"/>
    <property type="match status" value="1"/>
</dbReference>
<dbReference type="RefSeq" id="WP_210229445.1">
    <property type="nucleotide sequence ID" value="NZ_CP076022.1"/>
</dbReference>
<dbReference type="CDD" id="cd12797">
    <property type="entry name" value="M23_peptidase"/>
    <property type="match status" value="1"/>
</dbReference>